<dbReference type="KEGG" id="lsn:LSA_04920"/>
<keyword evidence="2" id="KW-0547">Nucleotide-binding</keyword>
<organism evidence="6 7">
    <name type="scientific">Fructilactobacillus sanfranciscensis (strain TMW 1.1304)</name>
    <name type="common">Lactobacillus sanfranciscensis</name>
    <dbReference type="NCBI Taxonomy" id="714313"/>
    <lineage>
        <taxon>Bacteria</taxon>
        <taxon>Bacillati</taxon>
        <taxon>Bacillota</taxon>
        <taxon>Bacilli</taxon>
        <taxon>Lactobacillales</taxon>
        <taxon>Lactobacillaceae</taxon>
        <taxon>Fructilactobacillus</taxon>
    </lineage>
</organism>
<evidence type="ECO:0000256" key="4">
    <source>
        <dbReference type="SAM" id="MobiDB-lite"/>
    </source>
</evidence>
<dbReference type="EMBL" id="CP002461">
    <property type="protein sequence ID" value="AEN98938.1"/>
    <property type="molecule type" value="Genomic_DNA"/>
</dbReference>
<dbReference type="Pfam" id="PF16326">
    <property type="entry name" value="ABC_tran_CTD"/>
    <property type="match status" value="1"/>
</dbReference>
<evidence type="ECO:0000313" key="7">
    <source>
        <dbReference type="Proteomes" id="UP000001285"/>
    </source>
</evidence>
<dbReference type="InterPro" id="IPR032524">
    <property type="entry name" value="ABC_tran_C"/>
</dbReference>
<dbReference type="HOGENOM" id="CLU_000604_36_0_9"/>
<sequence>MWILNFLNSQAISDSMVKLTEKEGDFVIILQANNLTKRFNGEPIFSDLSLTINSNSKIGLVGQNGAGKSTLLKMLVGETSPSEGTINQKKNLTIGYLPQNTGLHSDRTIIAEMRLAFSTIIQEEAQLHKLEGQISDPKINSNPAKLAEVSKTYDQLQADFTLKNGYGYRAEIRTVLAGFGFYEADYERNISELSGGQQTRLALAKLLLEKPDLLALDEPTNHIDMETTAWLENYLQSYNGALLVISHDRYFMDKVVNEIYNLDHGVMDYYKGNYTHYVAEKVHRQAIAEKNFEKQQRKIKKEEEFVQKNIARASTTKRAQARQKQLDKMNVINKPKATHGTAHFRFTPERKSGNVVLDVDDLGVGYDNVELSYPINLHLKNHQRMAIFGPNGIGKSTFLKTILGKLSKIRGTFQFGTGVSVGYYDQQQASLHPEKDVLHELWDDYPTIPEGEIRSILGSFLFSGLSVEKSVANLSGGERARLLLTKLSMNKDNFLVLDEPTNHLDIDSIDVLEKALLNFAGTILFISHDRYFINRLATDIMELGADGSKIYMGNYDYYAAKKAEEAEIEEHENETNPTVTKAEPVSDTKQRYQANKAAQREKRKLTRLIDELETKLTKIDDQKSEIEQAMTLPENYNDNEKSQALQTQLDEVTKAQTAAETKWENASLKLEEY</sequence>
<dbReference type="GO" id="GO:0003677">
    <property type="term" value="F:DNA binding"/>
    <property type="evidence" value="ECO:0007669"/>
    <property type="project" value="InterPro"/>
</dbReference>
<dbReference type="PROSITE" id="PS50893">
    <property type="entry name" value="ABC_TRANSPORTER_2"/>
    <property type="match status" value="2"/>
</dbReference>
<name>G2KV49_FRUST</name>
<dbReference type="PANTHER" id="PTHR42855">
    <property type="entry name" value="ABC TRANSPORTER ATP-BINDING SUBUNIT"/>
    <property type="match status" value="1"/>
</dbReference>
<dbReference type="InterPro" id="IPR003439">
    <property type="entry name" value="ABC_transporter-like_ATP-bd"/>
</dbReference>
<dbReference type="Gene3D" id="3.40.50.300">
    <property type="entry name" value="P-loop containing nucleotide triphosphate hydrolases"/>
    <property type="match status" value="2"/>
</dbReference>
<dbReference type="GO" id="GO:0005524">
    <property type="term" value="F:ATP binding"/>
    <property type="evidence" value="ECO:0007669"/>
    <property type="project" value="UniProtKB-KW"/>
</dbReference>
<evidence type="ECO:0000259" key="5">
    <source>
        <dbReference type="PROSITE" id="PS50893"/>
    </source>
</evidence>
<evidence type="ECO:0000313" key="6">
    <source>
        <dbReference type="EMBL" id="AEN98938.1"/>
    </source>
</evidence>
<gene>
    <name evidence="6" type="primary">ydiF</name>
    <name evidence="6" type="ordered locus">LSA_04920</name>
</gene>
<accession>G2KV49</accession>
<feature type="domain" description="ABC transporter" evidence="5">
    <location>
        <begin position="30"/>
        <end position="289"/>
    </location>
</feature>
<keyword evidence="3 6" id="KW-0067">ATP-binding</keyword>
<dbReference type="SMART" id="SM00382">
    <property type="entry name" value="AAA"/>
    <property type="match status" value="2"/>
</dbReference>
<dbReference type="PROSITE" id="PS00211">
    <property type="entry name" value="ABC_TRANSPORTER_1"/>
    <property type="match status" value="1"/>
</dbReference>
<evidence type="ECO:0000256" key="1">
    <source>
        <dbReference type="ARBA" id="ARBA00022737"/>
    </source>
</evidence>
<dbReference type="CDD" id="cd03221">
    <property type="entry name" value="ABCF_EF-3"/>
    <property type="match status" value="2"/>
</dbReference>
<reference evidence="6 7" key="1">
    <citation type="journal article" date="2011" name="Microb. Cell Fact.">
        <title>Genomic analysis reveals Lactobacillus sanfranciscensis as stable element in traditional sourdoughs.</title>
        <authorList>
            <person name="Vogel R.F."/>
            <person name="Pavlovic M."/>
            <person name="Ehrmann M.A."/>
            <person name="Wiezer A."/>
            <person name="Liesegang H."/>
            <person name="Offschanka S."/>
            <person name="Voget S."/>
            <person name="Angelov A."/>
            <person name="Bocker G."/>
            <person name="Liebl W."/>
        </authorList>
    </citation>
    <scope>NUCLEOTIDE SEQUENCE [LARGE SCALE GENOMIC DNA]</scope>
    <source>
        <strain evidence="6 7">TMW 1.1304</strain>
    </source>
</reference>
<dbReference type="InterPro" id="IPR027417">
    <property type="entry name" value="P-loop_NTPase"/>
</dbReference>
<dbReference type="Pfam" id="PF00005">
    <property type="entry name" value="ABC_tran"/>
    <property type="match status" value="2"/>
</dbReference>
<dbReference type="InterPro" id="IPR032781">
    <property type="entry name" value="ABC_tran_Xtn"/>
</dbReference>
<dbReference type="STRING" id="714313.LSA_04920"/>
<keyword evidence="1" id="KW-0677">Repeat</keyword>
<dbReference type="FunFam" id="3.40.50.300:FF:000309">
    <property type="entry name" value="ABC transporter ATP-binding protein"/>
    <property type="match status" value="1"/>
</dbReference>
<dbReference type="Pfam" id="PF12848">
    <property type="entry name" value="ABC_tran_Xtn"/>
    <property type="match status" value="1"/>
</dbReference>
<protein>
    <submittedName>
        <fullName evidence="6">Uncharacterized ABC transporter ATP-binding protein ydiF</fullName>
    </submittedName>
</protein>
<feature type="domain" description="ABC transporter" evidence="5">
    <location>
        <begin position="357"/>
        <end position="571"/>
    </location>
</feature>
<proteinExistence type="predicted"/>
<dbReference type="InterPro" id="IPR017871">
    <property type="entry name" value="ABC_transporter-like_CS"/>
</dbReference>
<dbReference type="eggNOG" id="COG0488">
    <property type="taxonomic scope" value="Bacteria"/>
</dbReference>
<dbReference type="InterPro" id="IPR051309">
    <property type="entry name" value="ABCF_ATPase"/>
</dbReference>
<dbReference type="Proteomes" id="UP000001285">
    <property type="component" value="Chromosome"/>
</dbReference>
<evidence type="ECO:0000256" key="3">
    <source>
        <dbReference type="ARBA" id="ARBA00022840"/>
    </source>
</evidence>
<dbReference type="PANTHER" id="PTHR42855:SF2">
    <property type="entry name" value="DRUG RESISTANCE ABC TRANSPORTER,ATP-BINDING PROTEIN"/>
    <property type="match status" value="1"/>
</dbReference>
<dbReference type="InterPro" id="IPR003593">
    <property type="entry name" value="AAA+_ATPase"/>
</dbReference>
<keyword evidence="7" id="KW-1185">Reference proteome</keyword>
<feature type="region of interest" description="Disordered" evidence="4">
    <location>
        <begin position="569"/>
        <end position="597"/>
    </location>
</feature>
<dbReference type="GO" id="GO:0016887">
    <property type="term" value="F:ATP hydrolysis activity"/>
    <property type="evidence" value="ECO:0007669"/>
    <property type="project" value="InterPro"/>
</dbReference>
<dbReference type="FunFam" id="3.40.50.300:FF:000011">
    <property type="entry name" value="Putative ABC transporter ATP-binding component"/>
    <property type="match status" value="1"/>
</dbReference>
<dbReference type="SUPFAM" id="SSF52540">
    <property type="entry name" value="P-loop containing nucleoside triphosphate hydrolases"/>
    <property type="match status" value="2"/>
</dbReference>
<evidence type="ECO:0000256" key="2">
    <source>
        <dbReference type="ARBA" id="ARBA00022741"/>
    </source>
</evidence>
<dbReference type="AlphaFoldDB" id="G2KV49"/>